<dbReference type="PROSITE" id="PS51186">
    <property type="entry name" value="GNAT"/>
    <property type="match status" value="2"/>
</dbReference>
<evidence type="ECO:0000256" key="2">
    <source>
        <dbReference type="ARBA" id="ARBA00023315"/>
    </source>
</evidence>
<accession>A0A4P6F513</accession>
<dbReference type="AlphaFoldDB" id="A0A4P6F513"/>
<proteinExistence type="predicted"/>
<evidence type="ECO:0000256" key="1">
    <source>
        <dbReference type="ARBA" id="ARBA00022679"/>
    </source>
</evidence>
<dbReference type="EMBL" id="CP035493">
    <property type="protein sequence ID" value="QAY70694.1"/>
    <property type="molecule type" value="Genomic_DNA"/>
</dbReference>
<gene>
    <name evidence="4" type="ORF">ET471_12260</name>
</gene>
<keyword evidence="2" id="KW-0012">Acyltransferase</keyword>
<dbReference type="Proteomes" id="UP000292118">
    <property type="component" value="Chromosome"/>
</dbReference>
<protein>
    <submittedName>
        <fullName evidence="4">GNAT family N-acetyltransferase</fullName>
    </submittedName>
</protein>
<reference evidence="4 5" key="1">
    <citation type="submission" date="2019-01" db="EMBL/GenBank/DDBJ databases">
        <title>Genome sequencing of strain FW10M-9.</title>
        <authorList>
            <person name="Heo J."/>
            <person name="Kim S.-J."/>
            <person name="Kim J.-S."/>
            <person name="Hong S.-B."/>
            <person name="Kwon S.-W."/>
        </authorList>
    </citation>
    <scope>NUCLEOTIDE SEQUENCE [LARGE SCALE GENOMIC DNA]</scope>
    <source>
        <strain evidence="4 5">FW10M-9</strain>
    </source>
</reference>
<feature type="domain" description="N-acetyltransferase" evidence="3">
    <location>
        <begin position="161"/>
        <end position="308"/>
    </location>
</feature>
<dbReference type="PANTHER" id="PTHR43877">
    <property type="entry name" value="AMINOALKYLPHOSPHONATE N-ACETYLTRANSFERASE-RELATED-RELATED"/>
    <property type="match status" value="1"/>
</dbReference>
<organism evidence="4 5">
    <name type="scientific">Xylanimonas protaetiae</name>
    <dbReference type="NCBI Taxonomy" id="2509457"/>
    <lineage>
        <taxon>Bacteria</taxon>
        <taxon>Bacillati</taxon>
        <taxon>Actinomycetota</taxon>
        <taxon>Actinomycetes</taxon>
        <taxon>Micrococcales</taxon>
        <taxon>Promicromonosporaceae</taxon>
        <taxon>Xylanimonas</taxon>
    </lineage>
</organism>
<dbReference type="InterPro" id="IPR016181">
    <property type="entry name" value="Acyl_CoA_acyltransferase"/>
</dbReference>
<dbReference type="Pfam" id="PF00583">
    <property type="entry name" value="Acetyltransf_1"/>
    <property type="match status" value="1"/>
</dbReference>
<dbReference type="OrthoDB" id="9799092at2"/>
<keyword evidence="1 4" id="KW-0808">Transferase</keyword>
<feature type="domain" description="N-acetyltransferase" evidence="3">
    <location>
        <begin position="11"/>
        <end position="158"/>
    </location>
</feature>
<dbReference type="RefSeq" id="WP_129188704.1">
    <property type="nucleotide sequence ID" value="NZ_CP035493.1"/>
</dbReference>
<dbReference type="Gene3D" id="3.40.630.30">
    <property type="match status" value="1"/>
</dbReference>
<keyword evidence="5" id="KW-1185">Reference proteome</keyword>
<evidence type="ECO:0000313" key="4">
    <source>
        <dbReference type="EMBL" id="QAY70694.1"/>
    </source>
</evidence>
<dbReference type="CDD" id="cd04301">
    <property type="entry name" value="NAT_SF"/>
    <property type="match status" value="1"/>
</dbReference>
<name>A0A4P6F513_9MICO</name>
<evidence type="ECO:0000259" key="3">
    <source>
        <dbReference type="PROSITE" id="PS51186"/>
    </source>
</evidence>
<dbReference type="GO" id="GO:0016747">
    <property type="term" value="F:acyltransferase activity, transferring groups other than amino-acyl groups"/>
    <property type="evidence" value="ECO:0007669"/>
    <property type="project" value="InterPro"/>
</dbReference>
<dbReference type="InterPro" id="IPR000182">
    <property type="entry name" value="GNAT_dom"/>
</dbReference>
<dbReference type="KEGG" id="xya:ET471_12260"/>
<sequence>MPAPLVLPPDLSQRPLEPSDAAAVTAIIAAGELLDTGEVEIEEADIVAEWSRPSFDLGASTVGVSGPEGDLVAYAEVSGGDRGDLGVHPEQRGRGLEPELARWLRERAGEGGADVVGLPSPQGSPTDRALETLGWAVRWTSWVLVLPEGAAIPARDLPAGYVVREAREDEREACWQVIEDAFLEWSVRERRTFEDWAATVAGRPGFEPWHLRVVVDAEGVVVAACVILLTTPGGLTEGYVDSVATRRDERGRGIAQALLADAFAVAREHGAARSSLATDSRTGALGLYRKLGMEVVQTWVNRAAATVR</sequence>
<dbReference type="SUPFAM" id="SSF55729">
    <property type="entry name" value="Acyl-CoA N-acyltransferases (Nat)"/>
    <property type="match status" value="2"/>
</dbReference>
<evidence type="ECO:0000313" key="5">
    <source>
        <dbReference type="Proteomes" id="UP000292118"/>
    </source>
</evidence>
<dbReference type="InterPro" id="IPR050832">
    <property type="entry name" value="Bact_Acetyltransf"/>
</dbReference>